<keyword evidence="7" id="KW-1185">Reference proteome</keyword>
<evidence type="ECO:0000259" key="5">
    <source>
        <dbReference type="PROSITE" id="PS50850"/>
    </source>
</evidence>
<dbReference type="InterPro" id="IPR011701">
    <property type="entry name" value="MFS"/>
</dbReference>
<dbReference type="SUPFAM" id="SSF103473">
    <property type="entry name" value="MFS general substrate transporter"/>
    <property type="match status" value="1"/>
</dbReference>
<evidence type="ECO:0000256" key="2">
    <source>
        <dbReference type="ARBA" id="ARBA00022989"/>
    </source>
</evidence>
<feature type="transmembrane region" description="Helical" evidence="4">
    <location>
        <begin position="230"/>
        <end position="251"/>
    </location>
</feature>
<feature type="transmembrane region" description="Helical" evidence="4">
    <location>
        <begin position="158"/>
        <end position="180"/>
    </location>
</feature>
<dbReference type="Gene3D" id="1.20.1250.20">
    <property type="entry name" value="MFS general substrate transporter like domains"/>
    <property type="match status" value="2"/>
</dbReference>
<keyword evidence="3 4" id="KW-0472">Membrane</keyword>
<feature type="transmembrane region" description="Helical" evidence="4">
    <location>
        <begin position="257"/>
        <end position="282"/>
    </location>
</feature>
<evidence type="ECO:0000256" key="3">
    <source>
        <dbReference type="ARBA" id="ARBA00023136"/>
    </source>
</evidence>
<feature type="transmembrane region" description="Helical" evidence="4">
    <location>
        <begin position="383"/>
        <end position="403"/>
    </location>
</feature>
<accession>A0ABX4QDR1</accession>
<dbReference type="Pfam" id="PF07690">
    <property type="entry name" value="MFS_1"/>
    <property type="match status" value="1"/>
</dbReference>
<dbReference type="NCBIfam" id="NF007256">
    <property type="entry name" value="PRK09705.1"/>
    <property type="match status" value="1"/>
</dbReference>
<dbReference type="EMBL" id="PHHD01000001">
    <property type="protein sequence ID" value="PKA74793.1"/>
    <property type="molecule type" value="Genomic_DNA"/>
</dbReference>
<dbReference type="PROSITE" id="PS50850">
    <property type="entry name" value="MFS"/>
    <property type="match status" value="1"/>
</dbReference>
<dbReference type="CDD" id="cd17410">
    <property type="entry name" value="MFS_CynX_like"/>
    <property type="match status" value="1"/>
</dbReference>
<keyword evidence="1 4" id="KW-0812">Transmembrane</keyword>
<feature type="transmembrane region" description="Helical" evidence="4">
    <location>
        <begin position="124"/>
        <end position="146"/>
    </location>
</feature>
<feature type="transmembrane region" description="Helical" evidence="4">
    <location>
        <begin position="32"/>
        <end position="49"/>
    </location>
</feature>
<dbReference type="InterPro" id="IPR036259">
    <property type="entry name" value="MFS_trans_sf"/>
</dbReference>
<dbReference type="InterPro" id="IPR052524">
    <property type="entry name" value="MFS_Cyanate_Porter"/>
</dbReference>
<sequence>MVIFNFRIPVPLSILTHSFLSNGRCMTLNKSFAGWGLLVVLGLNLRPILSSISPLLGEIRQATGLSFQSSALLTSLPVVCMGLVALIGVRVEARLGERRGIALGLMMILLACLARWLMGQASTLLVTALLGGAGVALIQALVPAMIKREFHHRVPVAMGVYSASLMAGGGLAALLSPVVATHFQQWQAGLGVWLLPALAALLLWAFVPLGAARSTRLIPAFKGLRNRRAWLLALYFGLVNCGYMSMVAWLPAYFQQLGWSVLLSGSLLAFMTIFQVLAALLMPVLAQRGIDRRPLLGISLLAQTVGYLGLIFAPLQFPHLWVALCGFGLGACFALSLLLTLDHHRDPRQAGQLAAFVQGVGFLINAISPWLTGWLRELTGNFISAWWVLTATAVAMLVVTRVFSPATYRTPSEVVAPGHA</sequence>
<dbReference type="InterPro" id="IPR020846">
    <property type="entry name" value="MFS_dom"/>
</dbReference>
<feature type="transmembrane region" description="Helical" evidence="4">
    <location>
        <begin position="353"/>
        <end position="371"/>
    </location>
</feature>
<feature type="transmembrane region" description="Helical" evidence="4">
    <location>
        <begin position="69"/>
        <end position="89"/>
    </location>
</feature>
<gene>
    <name evidence="6" type="ORF">ATI14_1633</name>
</gene>
<feature type="transmembrane region" description="Helical" evidence="4">
    <location>
        <begin position="321"/>
        <end position="341"/>
    </location>
</feature>
<protein>
    <submittedName>
        <fullName evidence="6">CP family cyanate transporter-like MFS transporter</fullName>
    </submittedName>
</protein>
<comment type="caution">
    <text evidence="6">The sequence shown here is derived from an EMBL/GenBank/DDBJ whole genome shotgun (WGS) entry which is preliminary data.</text>
</comment>
<name>A0ABX4QDR1_PSETO</name>
<keyword evidence="2 4" id="KW-1133">Transmembrane helix</keyword>
<feature type="transmembrane region" description="Helical" evidence="4">
    <location>
        <begin position="101"/>
        <end position="118"/>
    </location>
</feature>
<evidence type="ECO:0000313" key="7">
    <source>
        <dbReference type="Proteomes" id="UP000232891"/>
    </source>
</evidence>
<dbReference type="PANTHER" id="PTHR23523">
    <property type="match status" value="1"/>
</dbReference>
<dbReference type="PANTHER" id="PTHR23523:SF1">
    <property type="entry name" value="CYANATE TRANSPORT PROTEIN CYNX"/>
    <property type="match status" value="1"/>
</dbReference>
<feature type="transmembrane region" description="Helical" evidence="4">
    <location>
        <begin position="294"/>
        <end position="315"/>
    </location>
</feature>
<evidence type="ECO:0000256" key="1">
    <source>
        <dbReference type="ARBA" id="ARBA00022692"/>
    </source>
</evidence>
<dbReference type="Proteomes" id="UP000232891">
    <property type="component" value="Unassembled WGS sequence"/>
</dbReference>
<feature type="domain" description="Major facilitator superfamily (MFS) profile" evidence="5">
    <location>
        <begin position="30"/>
        <end position="408"/>
    </location>
</feature>
<proteinExistence type="predicted"/>
<evidence type="ECO:0000256" key="4">
    <source>
        <dbReference type="SAM" id="Phobius"/>
    </source>
</evidence>
<reference evidence="6 7" key="1">
    <citation type="submission" date="2017-11" db="EMBL/GenBank/DDBJ databases">
        <title>Genome sequencing of a diverse group of Pseudomonas species.</title>
        <authorList>
            <person name="Loper J."/>
        </authorList>
    </citation>
    <scope>NUCLEOTIDE SEQUENCE [LARGE SCALE GENOMIC DNA]</scope>
    <source>
        <strain evidence="6 7">NCPPB 2192</strain>
    </source>
</reference>
<evidence type="ECO:0000313" key="6">
    <source>
        <dbReference type="EMBL" id="PKA74793.1"/>
    </source>
</evidence>
<organism evidence="6 7">
    <name type="scientific">Pseudomonas tolaasii NCPPB 2192</name>
    <dbReference type="NCBI Taxonomy" id="564423"/>
    <lineage>
        <taxon>Bacteria</taxon>
        <taxon>Pseudomonadati</taxon>
        <taxon>Pseudomonadota</taxon>
        <taxon>Gammaproteobacteria</taxon>
        <taxon>Pseudomonadales</taxon>
        <taxon>Pseudomonadaceae</taxon>
        <taxon>Pseudomonas</taxon>
    </lineage>
</organism>
<feature type="transmembrane region" description="Helical" evidence="4">
    <location>
        <begin position="186"/>
        <end position="209"/>
    </location>
</feature>